<feature type="region of interest" description="Disordered" evidence="1">
    <location>
        <begin position="1358"/>
        <end position="1402"/>
    </location>
</feature>
<feature type="transmembrane region" description="Helical" evidence="2">
    <location>
        <begin position="42"/>
        <end position="67"/>
    </location>
</feature>
<feature type="region of interest" description="Disordered" evidence="1">
    <location>
        <begin position="1234"/>
        <end position="1265"/>
    </location>
</feature>
<reference evidence="3 4" key="1">
    <citation type="submission" date="2024-05" db="EMBL/GenBank/DDBJ databases">
        <title>A draft genome resource for the thread blight pathogen Marasmius tenuissimus strain MS-2.</title>
        <authorList>
            <person name="Yulfo-Soto G.E."/>
            <person name="Baruah I.K."/>
            <person name="Amoako-Attah I."/>
            <person name="Bukari Y."/>
            <person name="Meinhardt L.W."/>
            <person name="Bailey B.A."/>
            <person name="Cohen S.P."/>
        </authorList>
    </citation>
    <scope>NUCLEOTIDE SEQUENCE [LARGE SCALE GENOMIC DNA]</scope>
    <source>
        <strain evidence="3 4">MS-2</strain>
    </source>
</reference>
<protein>
    <submittedName>
        <fullName evidence="3">Uncharacterized protein</fullName>
    </submittedName>
</protein>
<accession>A0ABR2ZIU0</accession>
<gene>
    <name evidence="3" type="ORF">AAF712_012862</name>
</gene>
<sequence length="1434" mass="159290">MAPSENFGDTISGGIQDISALLPLLGTDQCEQHVGEALDNGYLYAAAAPLSIFGSLGIVKVSFATLLATMTKPFYGGRWLHDAGFVTTGSVASMVTLQRGRKRTGAEFKLEHLIKEQHIDDPNMIEKIHWLGWKRSGEADTRILSPYLPWNCTLILTSALASLLALLPYVNFALHSQENTLFALQLRIHQITSASLHSLQERHGKLPSNEEKDASLNARWERSVRVPEAPKPDPRDAEEGQADKTGEQGQQRRQAVDPVLVILHLFLVAGMGMIVAGYVGCFNLVSQASTKDGPYIWLGVEAALSVVRMFLWGSNPSWDERNTGMTLQLKLANKLSPLSLASDEAKYEIDMGFGFEVNPNSTTATTDAVRDRMFPIITSPRHLGLLSEEAPFHYVTEDVGWKKSFIAHRLEDFLAAAGPYVGPLEPIKAEGFSVYSVYYAVVAAATQAQGHMQKFLCATIVPDSAGWDSFSFLVDGRTDDDASFRRSFSAQTRPVAGTHALEVVFHKERHSTRITPSNPELNRFVVYSNKLVRRLVEHGTPRPKLLTVSWSLTPRTDASETMTSEAEHVQKAKHQSEIPVSRVSFPDKVYMRIGQLCDLKGYSCLDRGDLSNGTTFTNLRLPDRSNDAFVEYVLMLDSAIQETYLCIMERRFAKKVLLSERISHWLALQWIQKMEARLSAEKASAIRRVRMWGAPESTIAGIGMTWDSLSTELRSLRLLPSDNWDGVLQRWENYFTDIRTGSIPADFKDLVKHPPFNISESRLTTNLSLVFDSDESPDAYREMIGFVKSSIESLHSAKSPPCFGRMYPRGPGSPEFSPPYTFLTSPLANGDLCAQSDKIVILTLRNGSPTEDVYKILPSLPTSELNALTTVVQCGIPLTDQTASDCCSLLQKHRNITFVLYDDSRTDFVSPEASQDVKRAVEYNRQKWREDKCTLRHQIGLEATPGSASEETRGSSVQPIGCDLLLHRRFRVTAMIHIPVQGEIFPVLLAKAVGQPDLRLVAVLVQIPSHDGGSGKTHKSEEQLVGSLEWQTLEFAFPCVPPGYYEVYITPQNHAQYAFRDLVIDFRPTIGGFCVRRGILRVHTNTGRGFDITEKSTTQGLTAVVPNGHLDNAGMETTTEHDLVTPDHQNSVEMTSSPEVLASPAPVYRFQFSLHGSEGWRHDGSFTFSPETSQHVRLDNFTMTLSLSNMKLRLDRYWADPSQHCDPSGTEKEGGELLNRWHGFATWSELNGTVERSESGEQEVQPNRSGGAFEDVERDRSDAMETQGPSLVLNLAPSHEYQFQFSLRGPVDQCRNGSFVISPTTPQHHKLTCFALVLCPLTDKYYSEHVWLDPGRSGHDTSAVEEGMPQGHTVTARNEFDCPLNHSGLAEQEEPQGSGKSPSTGIKSSGHREGNSQVPLTPLPNGFNCHSDRHSTRCRCLGKHSAHLLSECES</sequence>
<proteinExistence type="predicted"/>
<dbReference type="Proteomes" id="UP001437256">
    <property type="component" value="Unassembled WGS sequence"/>
</dbReference>
<name>A0ABR2ZIU0_9AGAR</name>
<evidence type="ECO:0000256" key="1">
    <source>
        <dbReference type="SAM" id="MobiDB-lite"/>
    </source>
</evidence>
<feature type="transmembrane region" description="Helical" evidence="2">
    <location>
        <begin position="259"/>
        <end position="279"/>
    </location>
</feature>
<dbReference type="EMBL" id="JBBXMP010000180">
    <property type="protein sequence ID" value="KAL0060357.1"/>
    <property type="molecule type" value="Genomic_DNA"/>
</dbReference>
<keyword evidence="4" id="KW-1185">Reference proteome</keyword>
<comment type="caution">
    <text evidence="3">The sequence shown here is derived from an EMBL/GenBank/DDBJ whole genome shotgun (WGS) entry which is preliminary data.</text>
</comment>
<organism evidence="3 4">
    <name type="scientific">Marasmius tenuissimus</name>
    <dbReference type="NCBI Taxonomy" id="585030"/>
    <lineage>
        <taxon>Eukaryota</taxon>
        <taxon>Fungi</taxon>
        <taxon>Dikarya</taxon>
        <taxon>Basidiomycota</taxon>
        <taxon>Agaricomycotina</taxon>
        <taxon>Agaricomycetes</taxon>
        <taxon>Agaricomycetidae</taxon>
        <taxon>Agaricales</taxon>
        <taxon>Marasmiineae</taxon>
        <taxon>Marasmiaceae</taxon>
        <taxon>Marasmius</taxon>
    </lineage>
</organism>
<feature type="compositionally biased region" description="Basic and acidic residues" evidence="1">
    <location>
        <begin position="217"/>
        <end position="246"/>
    </location>
</feature>
<keyword evidence="2" id="KW-0472">Membrane</keyword>
<feature type="compositionally biased region" description="Polar residues" evidence="1">
    <location>
        <begin position="1378"/>
        <end position="1387"/>
    </location>
</feature>
<keyword evidence="2" id="KW-1133">Transmembrane helix</keyword>
<evidence type="ECO:0000256" key="2">
    <source>
        <dbReference type="SAM" id="Phobius"/>
    </source>
</evidence>
<evidence type="ECO:0000313" key="4">
    <source>
        <dbReference type="Proteomes" id="UP001437256"/>
    </source>
</evidence>
<keyword evidence="2" id="KW-0812">Transmembrane</keyword>
<evidence type="ECO:0000313" key="3">
    <source>
        <dbReference type="EMBL" id="KAL0060357.1"/>
    </source>
</evidence>
<feature type="region of interest" description="Disordered" evidence="1">
    <location>
        <begin position="217"/>
        <end position="252"/>
    </location>
</feature>